<feature type="region of interest" description="Disordered" evidence="1">
    <location>
        <begin position="269"/>
        <end position="296"/>
    </location>
</feature>
<evidence type="ECO:0000313" key="3">
    <source>
        <dbReference type="Proteomes" id="UP000076532"/>
    </source>
</evidence>
<evidence type="ECO:0000313" key="2">
    <source>
        <dbReference type="EMBL" id="KZP15486.1"/>
    </source>
</evidence>
<proteinExistence type="predicted"/>
<dbReference type="AlphaFoldDB" id="A0A166E7W4"/>
<dbReference type="Proteomes" id="UP000076532">
    <property type="component" value="Unassembled WGS sequence"/>
</dbReference>
<dbReference type="EMBL" id="KV417604">
    <property type="protein sequence ID" value="KZP15486.1"/>
    <property type="molecule type" value="Genomic_DNA"/>
</dbReference>
<sequence length="296" mass="32917">MDRVSLQGLGSRPRDFARLVARAYTTPPPERSANSPVEYWLAQAKATRDRGAKPARGDITVISGFALEREFTACARLLYALRVRLPAEAEYQRREAADPAFAAGMDVKAKEIFERLNAFKLEIMNRTRIHNPEEQIEADGVWNGLRRDLRLEDEAQPDPEGALSIPEHHLEVAADPEIAIKNPENTPSAPGIIPDEPPSPRSYWIDLHPIEDLYSKMGPPGQDSGGFVPVEPPEPLSHWIDLQPIDVYGNSVPEIHPEPSSLFMELHPLDEESTASAPEAPPSPAEVTLELHEFHD</sequence>
<name>A0A166E7W4_9AGAM</name>
<keyword evidence="3" id="KW-1185">Reference proteome</keyword>
<accession>A0A166E7W4</accession>
<reference evidence="2 3" key="1">
    <citation type="journal article" date="2016" name="Mol. Biol. Evol.">
        <title>Comparative Genomics of Early-Diverging Mushroom-Forming Fungi Provides Insights into the Origins of Lignocellulose Decay Capabilities.</title>
        <authorList>
            <person name="Nagy L.G."/>
            <person name="Riley R."/>
            <person name="Tritt A."/>
            <person name="Adam C."/>
            <person name="Daum C."/>
            <person name="Floudas D."/>
            <person name="Sun H."/>
            <person name="Yadav J.S."/>
            <person name="Pangilinan J."/>
            <person name="Larsson K.H."/>
            <person name="Matsuura K."/>
            <person name="Barry K."/>
            <person name="Labutti K."/>
            <person name="Kuo R."/>
            <person name="Ohm R.A."/>
            <person name="Bhattacharya S.S."/>
            <person name="Shirouzu T."/>
            <person name="Yoshinaga Y."/>
            <person name="Martin F.M."/>
            <person name="Grigoriev I.V."/>
            <person name="Hibbett D.S."/>
        </authorList>
    </citation>
    <scope>NUCLEOTIDE SEQUENCE [LARGE SCALE GENOMIC DNA]</scope>
    <source>
        <strain evidence="2 3">CBS 109695</strain>
    </source>
</reference>
<organism evidence="2 3">
    <name type="scientific">Athelia psychrophila</name>
    <dbReference type="NCBI Taxonomy" id="1759441"/>
    <lineage>
        <taxon>Eukaryota</taxon>
        <taxon>Fungi</taxon>
        <taxon>Dikarya</taxon>
        <taxon>Basidiomycota</taxon>
        <taxon>Agaricomycotina</taxon>
        <taxon>Agaricomycetes</taxon>
        <taxon>Agaricomycetidae</taxon>
        <taxon>Atheliales</taxon>
        <taxon>Atheliaceae</taxon>
        <taxon>Athelia</taxon>
    </lineage>
</organism>
<gene>
    <name evidence="2" type="ORF">FIBSPDRAFT_867234</name>
</gene>
<protein>
    <submittedName>
        <fullName evidence="2">Uncharacterized protein</fullName>
    </submittedName>
</protein>
<evidence type="ECO:0000256" key="1">
    <source>
        <dbReference type="SAM" id="MobiDB-lite"/>
    </source>
</evidence>